<gene>
    <name evidence="1" type="ORF">BDV96DRAFT_598815</name>
</gene>
<dbReference type="Proteomes" id="UP000799770">
    <property type="component" value="Unassembled WGS sequence"/>
</dbReference>
<reference evidence="1" key="1">
    <citation type="journal article" date="2020" name="Stud. Mycol.">
        <title>101 Dothideomycetes genomes: a test case for predicting lifestyles and emergence of pathogens.</title>
        <authorList>
            <person name="Haridas S."/>
            <person name="Albert R."/>
            <person name="Binder M."/>
            <person name="Bloem J."/>
            <person name="Labutti K."/>
            <person name="Salamov A."/>
            <person name="Andreopoulos B."/>
            <person name="Baker S."/>
            <person name="Barry K."/>
            <person name="Bills G."/>
            <person name="Bluhm B."/>
            <person name="Cannon C."/>
            <person name="Castanera R."/>
            <person name="Culley D."/>
            <person name="Daum C."/>
            <person name="Ezra D."/>
            <person name="Gonzalez J."/>
            <person name="Henrissat B."/>
            <person name="Kuo A."/>
            <person name="Liang C."/>
            <person name="Lipzen A."/>
            <person name="Lutzoni F."/>
            <person name="Magnuson J."/>
            <person name="Mondo S."/>
            <person name="Nolan M."/>
            <person name="Ohm R."/>
            <person name="Pangilinan J."/>
            <person name="Park H.-J."/>
            <person name="Ramirez L."/>
            <person name="Alfaro M."/>
            <person name="Sun H."/>
            <person name="Tritt A."/>
            <person name="Yoshinaga Y."/>
            <person name="Zwiers L.-H."/>
            <person name="Turgeon B."/>
            <person name="Goodwin S."/>
            <person name="Spatafora J."/>
            <person name="Crous P."/>
            <person name="Grigoriev I."/>
        </authorList>
    </citation>
    <scope>NUCLEOTIDE SEQUENCE</scope>
    <source>
        <strain evidence="1">CBS 627.86</strain>
    </source>
</reference>
<proteinExistence type="predicted"/>
<organism evidence="1 2">
    <name type="scientific">Lophiotrema nucula</name>
    <dbReference type="NCBI Taxonomy" id="690887"/>
    <lineage>
        <taxon>Eukaryota</taxon>
        <taxon>Fungi</taxon>
        <taxon>Dikarya</taxon>
        <taxon>Ascomycota</taxon>
        <taxon>Pezizomycotina</taxon>
        <taxon>Dothideomycetes</taxon>
        <taxon>Pleosporomycetidae</taxon>
        <taxon>Pleosporales</taxon>
        <taxon>Lophiotremataceae</taxon>
        <taxon>Lophiotrema</taxon>
    </lineage>
</organism>
<dbReference type="EMBL" id="ML977321">
    <property type="protein sequence ID" value="KAF2116034.1"/>
    <property type="molecule type" value="Genomic_DNA"/>
</dbReference>
<evidence type="ECO:0000313" key="1">
    <source>
        <dbReference type="EMBL" id="KAF2116034.1"/>
    </source>
</evidence>
<name>A0A6A5ZAC0_9PLEO</name>
<protein>
    <submittedName>
        <fullName evidence="1">Uncharacterized protein</fullName>
    </submittedName>
</protein>
<sequence length="100" mass="11784">MLLPTLFMRAPPSRNLKPSNNLRKRLIRDLEVLAKKIEVKEEKDEIEMPVGIIVLTLIRLLYKMYVLDPRYLKIKVNLERKLVVIKALLAKLVYNENNKT</sequence>
<evidence type="ECO:0000313" key="2">
    <source>
        <dbReference type="Proteomes" id="UP000799770"/>
    </source>
</evidence>
<keyword evidence="2" id="KW-1185">Reference proteome</keyword>
<accession>A0A6A5ZAC0</accession>
<dbReference type="AlphaFoldDB" id="A0A6A5ZAC0"/>